<reference evidence="2" key="1">
    <citation type="journal article" date="2016" name="Environ. Microbiol.">
        <title>The complete genome of a viable archaeum isolated from 123-million-year-old rock salt.</title>
        <authorList>
            <person name="Jaakkola S.T."/>
            <person name="Pfeiffer F."/>
            <person name="Ravantti J.J."/>
            <person name="Guo Q."/>
            <person name="Liu Y."/>
            <person name="Chen X."/>
            <person name="Ma H."/>
            <person name="Yang C."/>
            <person name="Oksanen H.M."/>
            <person name="Bamford D.H."/>
        </authorList>
    </citation>
    <scope>NUCLEOTIDE SEQUENCE</scope>
    <source>
        <strain evidence="2">JI20-1</strain>
    </source>
</reference>
<keyword evidence="2" id="KW-1185">Reference proteome</keyword>
<dbReference type="EMBL" id="LN831302">
    <property type="protein sequence ID" value="CQH59893.1"/>
    <property type="molecule type" value="Genomic_DNA"/>
</dbReference>
<evidence type="ECO:0000313" key="1">
    <source>
        <dbReference type="EMBL" id="CQH59893.1"/>
    </source>
</evidence>
<dbReference type="OrthoDB" id="202660at2157"/>
<dbReference type="Proteomes" id="UP000066737">
    <property type="component" value="Chromosome I"/>
</dbReference>
<proteinExistence type="predicted"/>
<sequence length="122" mass="14110">MDAQYAFAVRFRLDPDYEVRVEPQVFETRMERVAAEPGEPGWLFFRDNLWRGEIGDRDHFRELTADALGVPVDSVEYRALETDREYYDALKEEVAAHLDLFKADSTAEVLNKYLGSSVEVTD</sequence>
<gene>
    <name evidence="1" type="ORF">HHUB_3082</name>
</gene>
<dbReference type="GeneID" id="26659703"/>
<name>A0A0U5H573_9EURY</name>
<dbReference type="AlphaFoldDB" id="A0A0U5H573"/>
<dbReference type="Pfam" id="PF26423">
    <property type="entry name" value="LWR_salt"/>
    <property type="match status" value="1"/>
</dbReference>
<dbReference type="STRING" id="1407499.HHUB_3082"/>
<dbReference type="InterPro" id="IPR049798">
    <property type="entry name" value="LWR_salt"/>
</dbReference>
<accession>A0A0U5H573</accession>
<dbReference type="NCBIfam" id="NF033910">
    <property type="entry name" value="LWR_salt"/>
    <property type="match status" value="1"/>
</dbReference>
<protein>
    <recommendedName>
        <fullName evidence="3">LWR-salt protein</fullName>
    </recommendedName>
</protein>
<evidence type="ECO:0000313" key="2">
    <source>
        <dbReference type="Proteomes" id="UP000066737"/>
    </source>
</evidence>
<organism evidence="1 2">
    <name type="scientific">Halobacterium hubeiense</name>
    <dbReference type="NCBI Taxonomy" id="1407499"/>
    <lineage>
        <taxon>Archaea</taxon>
        <taxon>Methanobacteriati</taxon>
        <taxon>Methanobacteriota</taxon>
        <taxon>Stenosarchaea group</taxon>
        <taxon>Halobacteria</taxon>
        <taxon>Halobacteriales</taxon>
        <taxon>Halobacteriaceae</taxon>
        <taxon>Halobacterium</taxon>
    </lineage>
</organism>
<dbReference type="KEGG" id="hhb:Hhub_3082"/>
<dbReference type="RefSeq" id="WP_059057464.1">
    <property type="nucleotide sequence ID" value="NZ_CEML01000001.1"/>
</dbReference>
<evidence type="ECO:0008006" key="3">
    <source>
        <dbReference type="Google" id="ProtNLM"/>
    </source>
</evidence>